<dbReference type="EMBL" id="MU155364">
    <property type="protein sequence ID" value="KAF9474745.1"/>
    <property type="molecule type" value="Genomic_DNA"/>
</dbReference>
<sequence length="496" mass="56223">MASLSVTALRTIFENICANYPSVRVPFERSDPRHVLSLVCLEWRTIIFCDMPSLWANIGFTGGPDPQFNQEPQSLLRQFALCVDRSAQRPLSIFLEMIYDGWQFSIVDSVVIPQIRRIKSLTTPIYSDAEIFKFLTIPQGEFLILESLELCLINTLERPASSFAPLQSLHFSTLRSIPLLRRAMIYILNGMRPNELNLPLSQLVSISLAGATILPSELIHILRSASQLEQAFFYIGFTMPSHRHEALAIGAVEMRKLRTLRLRLLFPNRDKRLFSLLRFPVLRHLWIDIYGDFQHWHIPIYTRLIKASTNSLRELRLTDFNYHNPGELDDDVDEVGLERRYSEIPPHSIEALFEVIRNVESLFLPVGILLHASTLNKIASCALLPYLEEIEVGALSAWPILSMIRYRRTRAVMSASLGASHASDVLLPAPDDKPLAEFKYIYILIPFQGLTVAEEDALAEEMEDLESLGIVCRILATPILPLPSMPAVSPLPPISN</sequence>
<evidence type="ECO:0000313" key="2">
    <source>
        <dbReference type="Proteomes" id="UP000807469"/>
    </source>
</evidence>
<evidence type="ECO:0000313" key="1">
    <source>
        <dbReference type="EMBL" id="KAF9474745.1"/>
    </source>
</evidence>
<keyword evidence="2" id="KW-1185">Reference proteome</keyword>
<dbReference type="Proteomes" id="UP000807469">
    <property type="component" value="Unassembled WGS sequence"/>
</dbReference>
<dbReference type="Gene3D" id="3.80.10.10">
    <property type="entry name" value="Ribonuclease Inhibitor"/>
    <property type="match status" value="1"/>
</dbReference>
<reference evidence="1" key="1">
    <citation type="submission" date="2020-11" db="EMBL/GenBank/DDBJ databases">
        <authorList>
            <consortium name="DOE Joint Genome Institute"/>
            <person name="Ahrendt S."/>
            <person name="Riley R."/>
            <person name="Andreopoulos W."/>
            <person name="Labutti K."/>
            <person name="Pangilinan J."/>
            <person name="Ruiz-Duenas F.J."/>
            <person name="Barrasa J.M."/>
            <person name="Sanchez-Garcia M."/>
            <person name="Camarero S."/>
            <person name="Miyauchi S."/>
            <person name="Serrano A."/>
            <person name="Linde D."/>
            <person name="Babiker R."/>
            <person name="Drula E."/>
            <person name="Ayuso-Fernandez I."/>
            <person name="Pacheco R."/>
            <person name="Padilla G."/>
            <person name="Ferreira P."/>
            <person name="Barriuso J."/>
            <person name="Kellner H."/>
            <person name="Castanera R."/>
            <person name="Alfaro M."/>
            <person name="Ramirez L."/>
            <person name="Pisabarro A.G."/>
            <person name="Kuo A."/>
            <person name="Tritt A."/>
            <person name="Lipzen A."/>
            <person name="He G."/>
            <person name="Yan M."/>
            <person name="Ng V."/>
            <person name="Cullen D."/>
            <person name="Martin F."/>
            <person name="Rosso M.-N."/>
            <person name="Henrissat B."/>
            <person name="Hibbett D."/>
            <person name="Martinez A.T."/>
            <person name="Grigoriev I.V."/>
        </authorList>
    </citation>
    <scope>NUCLEOTIDE SEQUENCE</scope>
    <source>
        <strain evidence="1">CIRM-BRFM 674</strain>
    </source>
</reference>
<organism evidence="1 2">
    <name type="scientific">Pholiota conissans</name>
    <dbReference type="NCBI Taxonomy" id="109636"/>
    <lineage>
        <taxon>Eukaryota</taxon>
        <taxon>Fungi</taxon>
        <taxon>Dikarya</taxon>
        <taxon>Basidiomycota</taxon>
        <taxon>Agaricomycotina</taxon>
        <taxon>Agaricomycetes</taxon>
        <taxon>Agaricomycetidae</taxon>
        <taxon>Agaricales</taxon>
        <taxon>Agaricineae</taxon>
        <taxon>Strophariaceae</taxon>
        <taxon>Pholiota</taxon>
    </lineage>
</organism>
<dbReference type="InterPro" id="IPR032675">
    <property type="entry name" value="LRR_dom_sf"/>
</dbReference>
<protein>
    <submittedName>
        <fullName evidence="1">Uncharacterized protein</fullName>
    </submittedName>
</protein>
<gene>
    <name evidence="1" type="ORF">BDN70DRAFT_996866</name>
</gene>
<name>A0A9P6CVF3_9AGAR</name>
<proteinExistence type="predicted"/>
<dbReference type="OrthoDB" id="3039472at2759"/>
<dbReference type="AlphaFoldDB" id="A0A9P6CVF3"/>
<accession>A0A9P6CVF3</accession>
<comment type="caution">
    <text evidence="1">The sequence shown here is derived from an EMBL/GenBank/DDBJ whole genome shotgun (WGS) entry which is preliminary data.</text>
</comment>